<feature type="non-terminal residue" evidence="2">
    <location>
        <position position="1"/>
    </location>
</feature>
<protein>
    <recommendedName>
        <fullName evidence="1">Sulfatase N-terminal domain-containing protein</fullName>
    </recommendedName>
</protein>
<dbReference type="Gene3D" id="3.40.720.10">
    <property type="entry name" value="Alkaline Phosphatase, subunit A"/>
    <property type="match status" value="1"/>
</dbReference>
<reference evidence="2" key="1">
    <citation type="journal article" date="2014" name="Front. Microbiol.">
        <title>High frequency of phylogenetically diverse reductive dehalogenase-homologous genes in deep subseafloor sedimentary metagenomes.</title>
        <authorList>
            <person name="Kawai M."/>
            <person name="Futagami T."/>
            <person name="Toyoda A."/>
            <person name="Takaki Y."/>
            <person name="Nishi S."/>
            <person name="Hori S."/>
            <person name="Arai W."/>
            <person name="Tsubouchi T."/>
            <person name="Morono Y."/>
            <person name="Uchiyama I."/>
            <person name="Ito T."/>
            <person name="Fujiyama A."/>
            <person name="Inagaki F."/>
            <person name="Takami H."/>
        </authorList>
    </citation>
    <scope>NUCLEOTIDE SEQUENCE</scope>
    <source>
        <strain evidence="2">Expedition CK06-06</strain>
    </source>
</reference>
<dbReference type="InterPro" id="IPR017850">
    <property type="entry name" value="Alkaline_phosphatase_core_sf"/>
</dbReference>
<gene>
    <name evidence="2" type="ORF">S01H1_31617</name>
</gene>
<dbReference type="InterPro" id="IPR052701">
    <property type="entry name" value="GAG_Ulvan_Degrading_Sulfatases"/>
</dbReference>
<proteinExistence type="predicted"/>
<dbReference type="InterPro" id="IPR000917">
    <property type="entry name" value="Sulfatase_N"/>
</dbReference>
<dbReference type="SUPFAM" id="SSF53649">
    <property type="entry name" value="Alkaline phosphatase-like"/>
    <property type="match status" value="1"/>
</dbReference>
<comment type="caution">
    <text evidence="2">The sequence shown here is derived from an EMBL/GenBank/DDBJ whole genome shotgun (WGS) entry which is preliminary data.</text>
</comment>
<sequence>DDYLQIYADKEYKGRTIIFPEYGNVKGKLCQEEIENIKANYSGLVSLVDKWLGYFLDELKRLGLWEDSLIVFMSDHGTNFADNPFGIMGKPSYSMFPGLMNIPMMIKLPEGEDQGREFNELVFNIDAAATIYDCLDLGNKDLDLDGKSILPLIHGNKKYKSRQYVTSRYSNTLWYRDSNHWIIFDLDKKPYAVFDIKKDPLCSNDIKGSVDRKIIEKGWKALLHDSGGKIPDYCENKETDAVGR</sequence>
<organism evidence="2">
    <name type="scientific">marine sediment metagenome</name>
    <dbReference type="NCBI Taxonomy" id="412755"/>
    <lineage>
        <taxon>unclassified sequences</taxon>
        <taxon>metagenomes</taxon>
        <taxon>ecological metagenomes</taxon>
    </lineage>
</organism>
<dbReference type="AlphaFoldDB" id="X0UTH7"/>
<evidence type="ECO:0000313" key="2">
    <source>
        <dbReference type="EMBL" id="GAF91770.1"/>
    </source>
</evidence>
<dbReference type="PANTHER" id="PTHR43751:SF3">
    <property type="entry name" value="SULFATASE N-TERMINAL DOMAIN-CONTAINING PROTEIN"/>
    <property type="match status" value="1"/>
</dbReference>
<dbReference type="EMBL" id="BARS01019514">
    <property type="protein sequence ID" value="GAF91770.1"/>
    <property type="molecule type" value="Genomic_DNA"/>
</dbReference>
<feature type="domain" description="Sulfatase N-terminal" evidence="1">
    <location>
        <begin position="28"/>
        <end position="136"/>
    </location>
</feature>
<evidence type="ECO:0000259" key="1">
    <source>
        <dbReference type="Pfam" id="PF00884"/>
    </source>
</evidence>
<accession>X0UTH7</accession>
<name>X0UTH7_9ZZZZ</name>
<dbReference type="PANTHER" id="PTHR43751">
    <property type="entry name" value="SULFATASE"/>
    <property type="match status" value="1"/>
</dbReference>
<dbReference type="Pfam" id="PF00884">
    <property type="entry name" value="Sulfatase"/>
    <property type="match status" value="1"/>
</dbReference>